<evidence type="ECO:0000256" key="4">
    <source>
        <dbReference type="ARBA" id="ARBA00022801"/>
    </source>
</evidence>
<dbReference type="PIRSF" id="PIRSF028757">
    <property type="entry name" value="LD-carboxypeptidase"/>
    <property type="match status" value="1"/>
</dbReference>
<evidence type="ECO:0000256" key="2">
    <source>
        <dbReference type="ARBA" id="ARBA00022645"/>
    </source>
</evidence>
<evidence type="ECO:0000313" key="9">
    <source>
        <dbReference type="Proteomes" id="UP000242015"/>
    </source>
</evidence>
<comment type="caution">
    <text evidence="8">The sequence shown here is derived from an EMBL/GenBank/DDBJ whole genome shotgun (WGS) entry which is preliminary data.</text>
</comment>
<comment type="similarity">
    <text evidence="1">Belongs to the peptidase S66 family.</text>
</comment>
<dbReference type="GO" id="GO:0008236">
    <property type="term" value="F:serine-type peptidase activity"/>
    <property type="evidence" value="ECO:0007669"/>
    <property type="project" value="UniProtKB-KW"/>
</dbReference>
<evidence type="ECO:0000256" key="5">
    <source>
        <dbReference type="ARBA" id="ARBA00022825"/>
    </source>
</evidence>
<feature type="domain" description="LD-carboxypeptidase N-terminal" evidence="6">
    <location>
        <begin position="16"/>
        <end position="136"/>
    </location>
</feature>
<dbReference type="InterPro" id="IPR040449">
    <property type="entry name" value="Peptidase_S66_N"/>
</dbReference>
<dbReference type="InterPro" id="IPR029062">
    <property type="entry name" value="Class_I_gatase-like"/>
</dbReference>
<dbReference type="EMBL" id="NEXF01000076">
    <property type="protein sequence ID" value="PSO08545.1"/>
    <property type="molecule type" value="Genomic_DNA"/>
</dbReference>
<evidence type="ECO:0000259" key="6">
    <source>
        <dbReference type="Pfam" id="PF02016"/>
    </source>
</evidence>
<dbReference type="PANTHER" id="PTHR30237:SF2">
    <property type="entry name" value="MUREIN TETRAPEPTIDE CARBOXYPEPTIDASE"/>
    <property type="match status" value="1"/>
</dbReference>
<organism evidence="8 9">
    <name type="scientific">Candidatus Marsarchaeota G2 archaeon BE_D</name>
    <dbReference type="NCBI Taxonomy" id="1978158"/>
    <lineage>
        <taxon>Archaea</taxon>
        <taxon>Candidatus Marsarchaeota</taxon>
        <taxon>Candidatus Marsarchaeota group 2</taxon>
    </lineage>
</organism>
<dbReference type="GO" id="GO:0006508">
    <property type="term" value="P:proteolysis"/>
    <property type="evidence" value="ECO:0007669"/>
    <property type="project" value="UniProtKB-KW"/>
</dbReference>
<keyword evidence="5" id="KW-0720">Serine protease</keyword>
<proteinExistence type="inferred from homology"/>
<dbReference type="Gene3D" id="3.50.30.60">
    <property type="entry name" value="LD-carboxypeptidase A C-terminal domain-like"/>
    <property type="match status" value="1"/>
</dbReference>
<evidence type="ECO:0000259" key="7">
    <source>
        <dbReference type="Pfam" id="PF17676"/>
    </source>
</evidence>
<evidence type="ECO:0000256" key="3">
    <source>
        <dbReference type="ARBA" id="ARBA00022670"/>
    </source>
</evidence>
<dbReference type="Pfam" id="PF17676">
    <property type="entry name" value="Peptidase_S66C"/>
    <property type="match status" value="1"/>
</dbReference>
<name>A0A2R6CCB2_9ARCH</name>
<keyword evidence="2" id="KW-0121">Carboxypeptidase</keyword>
<reference evidence="8 9" key="1">
    <citation type="submission" date="2017-04" db="EMBL/GenBank/DDBJ databases">
        <title>Novel microbial lineages endemic to geothermal iron-oxide mats fill important gaps in the evolutionary history of Archaea.</title>
        <authorList>
            <person name="Jay Z.J."/>
            <person name="Beam J.P."/>
            <person name="Dlakic M."/>
            <person name="Rusch D.B."/>
            <person name="Kozubal M.A."/>
            <person name="Inskeep W.P."/>
        </authorList>
    </citation>
    <scope>NUCLEOTIDE SEQUENCE [LARGE SCALE GENOMIC DNA]</scope>
    <source>
        <strain evidence="8">BE_D</strain>
    </source>
</reference>
<dbReference type="SUPFAM" id="SSF141986">
    <property type="entry name" value="LD-carboxypeptidase A C-terminal domain-like"/>
    <property type="match status" value="1"/>
</dbReference>
<dbReference type="Pfam" id="PF02016">
    <property type="entry name" value="Peptidase_S66"/>
    <property type="match status" value="1"/>
</dbReference>
<dbReference type="InterPro" id="IPR027478">
    <property type="entry name" value="LdcA_N"/>
</dbReference>
<dbReference type="PANTHER" id="PTHR30237">
    <property type="entry name" value="MURAMOYLTETRAPEPTIDE CARBOXYPEPTIDASE"/>
    <property type="match status" value="1"/>
</dbReference>
<evidence type="ECO:0000313" key="8">
    <source>
        <dbReference type="EMBL" id="PSO08545.1"/>
    </source>
</evidence>
<dbReference type="CDD" id="cd07025">
    <property type="entry name" value="Peptidase_S66"/>
    <property type="match status" value="1"/>
</dbReference>
<accession>A0A2R6CCB2</accession>
<dbReference type="GO" id="GO:0004180">
    <property type="term" value="F:carboxypeptidase activity"/>
    <property type="evidence" value="ECO:0007669"/>
    <property type="project" value="UniProtKB-KW"/>
</dbReference>
<dbReference type="InterPro" id="IPR027461">
    <property type="entry name" value="Carboxypeptidase_A_C_sf"/>
</dbReference>
<dbReference type="InterPro" id="IPR003507">
    <property type="entry name" value="S66_fam"/>
</dbReference>
<feature type="domain" description="LD-carboxypeptidase C-terminal" evidence="7">
    <location>
        <begin position="188"/>
        <end position="302"/>
    </location>
</feature>
<dbReference type="Proteomes" id="UP000242015">
    <property type="component" value="Unassembled WGS sequence"/>
</dbReference>
<sequence length="317" mass="34442">MKSNSKPPRLREGATVAVIAPSSYPDYPHFNLYGGLEYIRSLGYRVVLGDTLKHALMNGLTSAPPQERAKEVNWAFTDKSVDAIICARGGVGSLELLRLLDYEGIASNPKPFVGYSDTTSIQNAVLSLCGLPTIQGPMAAVGFAGDSDIERTKGYWATLISVLRGETPTLGGWRGGPQPLTLKGGVGRGRLVGGNIILYTLIAGSRFDPLTKGDILFLEDIKEEAWRISNHLASLDARGTLDELGGVLIGEFPREDGNPQPMRPEEQLRGVFSGKHYPSFINYPCCHGYGREPVPLGIRVEMDAYNYTVSLLEPFAE</sequence>
<dbReference type="AlphaFoldDB" id="A0A2R6CCB2"/>
<evidence type="ECO:0008006" key="10">
    <source>
        <dbReference type="Google" id="ProtNLM"/>
    </source>
</evidence>
<gene>
    <name evidence="8" type="ORF">B9Q04_04990</name>
</gene>
<evidence type="ECO:0000256" key="1">
    <source>
        <dbReference type="ARBA" id="ARBA00010233"/>
    </source>
</evidence>
<dbReference type="Gene3D" id="3.40.50.10740">
    <property type="entry name" value="Class I glutamine amidotransferase-like"/>
    <property type="match status" value="1"/>
</dbReference>
<protein>
    <recommendedName>
        <fullName evidence="10">LD-carboxypeptidase</fullName>
    </recommendedName>
</protein>
<keyword evidence="4" id="KW-0378">Hydrolase</keyword>
<dbReference type="InterPro" id="IPR040921">
    <property type="entry name" value="Peptidase_S66C"/>
</dbReference>
<keyword evidence="3" id="KW-0645">Protease</keyword>
<dbReference type="SUPFAM" id="SSF52317">
    <property type="entry name" value="Class I glutamine amidotransferase-like"/>
    <property type="match status" value="1"/>
</dbReference>